<evidence type="ECO:0000313" key="1">
    <source>
        <dbReference type="EMBL" id="KAJ1105525.1"/>
    </source>
</evidence>
<reference evidence="1" key="1">
    <citation type="journal article" date="2022" name="bioRxiv">
        <title>Sequencing and chromosome-scale assembly of the giantPleurodeles waltlgenome.</title>
        <authorList>
            <person name="Brown T."/>
            <person name="Elewa A."/>
            <person name="Iarovenko S."/>
            <person name="Subramanian E."/>
            <person name="Araus A.J."/>
            <person name="Petzold A."/>
            <person name="Susuki M."/>
            <person name="Suzuki K.-i.T."/>
            <person name="Hayashi T."/>
            <person name="Toyoda A."/>
            <person name="Oliveira C."/>
            <person name="Osipova E."/>
            <person name="Leigh N.D."/>
            <person name="Simon A."/>
            <person name="Yun M.H."/>
        </authorList>
    </citation>
    <scope>NUCLEOTIDE SEQUENCE</scope>
    <source>
        <strain evidence="1">20211129_DDA</strain>
        <tissue evidence="1">Liver</tissue>
    </source>
</reference>
<protein>
    <submittedName>
        <fullName evidence="1">Uncharacterized protein</fullName>
    </submittedName>
</protein>
<dbReference type="AlphaFoldDB" id="A0AAV7MP43"/>
<evidence type="ECO:0000313" key="2">
    <source>
        <dbReference type="Proteomes" id="UP001066276"/>
    </source>
</evidence>
<accession>A0AAV7MP43</accession>
<comment type="caution">
    <text evidence="1">The sequence shown here is derived from an EMBL/GenBank/DDBJ whole genome shotgun (WGS) entry which is preliminary data.</text>
</comment>
<name>A0AAV7MP43_PLEWA</name>
<dbReference type="EMBL" id="JANPWB010000013">
    <property type="protein sequence ID" value="KAJ1105525.1"/>
    <property type="molecule type" value="Genomic_DNA"/>
</dbReference>
<dbReference type="Proteomes" id="UP001066276">
    <property type="component" value="Chromosome 9"/>
</dbReference>
<keyword evidence="2" id="KW-1185">Reference proteome</keyword>
<organism evidence="1 2">
    <name type="scientific">Pleurodeles waltl</name>
    <name type="common">Iberian ribbed newt</name>
    <dbReference type="NCBI Taxonomy" id="8319"/>
    <lineage>
        <taxon>Eukaryota</taxon>
        <taxon>Metazoa</taxon>
        <taxon>Chordata</taxon>
        <taxon>Craniata</taxon>
        <taxon>Vertebrata</taxon>
        <taxon>Euteleostomi</taxon>
        <taxon>Amphibia</taxon>
        <taxon>Batrachia</taxon>
        <taxon>Caudata</taxon>
        <taxon>Salamandroidea</taxon>
        <taxon>Salamandridae</taxon>
        <taxon>Pleurodelinae</taxon>
        <taxon>Pleurodeles</taxon>
    </lineage>
</organism>
<gene>
    <name evidence="1" type="ORF">NDU88_002930</name>
</gene>
<sequence length="95" mass="10292">MVSLVTVRRLCATELRRGGAGCAAPLIGGEGASPRAEERQVQLGPVDWGSGMLRSARAVFVESCPGGLCERRWACRTRTFLQRRRAEAPKHLGPC</sequence>
<proteinExistence type="predicted"/>